<evidence type="ECO:0000313" key="1">
    <source>
        <dbReference type="EMBL" id="RKD34834.1"/>
    </source>
</evidence>
<keyword evidence="2" id="KW-1185">Reference proteome</keyword>
<dbReference type="SUPFAM" id="SSF56112">
    <property type="entry name" value="Protein kinase-like (PK-like)"/>
    <property type="match status" value="1"/>
</dbReference>
<accession>A0A419TBF6</accession>
<evidence type="ECO:0008006" key="3">
    <source>
        <dbReference type="Google" id="ProtNLM"/>
    </source>
</evidence>
<sequence length="491" mass="58137">MKVVCVYDNHIKPNVFIKSIVGEKTFGEVILKRKSIRNKFLEFVGDLGGQVDDLLEFDNAWQLEELLRKVRTFDSDTRVFHIFSSFVIEDVDKARTIIEKVPYMHENYLWISAGNFPTCFVMKEIGQYCDFLEKYASILNDNSVYQKSDYRFEMIETDAFFNLSIHGNFLQYISGGFDARFFNAVIGDEYVVTKSSRDKNKIKAEYEFWHLLPDHMKSWFVMPYNYRETEELASYDMERYHMTDLAIRWVHGAIDLDESDKLLKKAFHFISIRGRKSVSREEYQKIENYLYLDKLDERIEILKKHKHYPAFREFISRGGIYNSLDEIVNHYKRLYERIRKELAVEYISVIGHGDLCFSNMLFNKEADLLKLIDPKGALEEDKLWTNPYYDVVKLSHSICGRYDFFNNGLYQISLDDNLHFQLNIDFDNGDFKKLFRKYAEDNGFSYLAIRIYECSLFLSMLPLHMDNPQKVFGFILNAIGILEEVEICLNK</sequence>
<dbReference type="AlphaFoldDB" id="A0A419TBF6"/>
<comment type="caution">
    <text evidence="1">The sequence shown here is derived from an EMBL/GenBank/DDBJ whole genome shotgun (WGS) entry which is preliminary data.</text>
</comment>
<organism evidence="1 2">
    <name type="scientific">Lacrimispora algidixylanolytica</name>
    <dbReference type="NCBI Taxonomy" id="94868"/>
    <lineage>
        <taxon>Bacteria</taxon>
        <taxon>Bacillati</taxon>
        <taxon>Bacillota</taxon>
        <taxon>Clostridia</taxon>
        <taxon>Lachnospirales</taxon>
        <taxon>Lachnospiraceae</taxon>
        <taxon>Lacrimispora</taxon>
    </lineage>
</organism>
<gene>
    <name evidence="1" type="ORF">BET01_00260</name>
</gene>
<dbReference type="EMBL" id="MCIA01000001">
    <property type="protein sequence ID" value="RKD34834.1"/>
    <property type="molecule type" value="Genomic_DNA"/>
</dbReference>
<dbReference type="OrthoDB" id="9814110at2"/>
<proteinExistence type="predicted"/>
<dbReference type="Proteomes" id="UP000284277">
    <property type="component" value="Unassembled WGS sequence"/>
</dbReference>
<dbReference type="InterPro" id="IPR011009">
    <property type="entry name" value="Kinase-like_dom_sf"/>
</dbReference>
<dbReference type="RefSeq" id="WP_120194765.1">
    <property type="nucleotide sequence ID" value="NZ_MCIA01000001.1"/>
</dbReference>
<reference evidence="1 2" key="1">
    <citation type="submission" date="2016-08" db="EMBL/GenBank/DDBJ databases">
        <title>A new outlook on sporulation: Clostridium algidixylanolyticum.</title>
        <authorList>
            <person name="Poppleton D.I."/>
            <person name="Gribaldo S."/>
        </authorList>
    </citation>
    <scope>NUCLEOTIDE SEQUENCE [LARGE SCALE GENOMIC DNA]</scope>
    <source>
        <strain evidence="1 2">SPL73</strain>
    </source>
</reference>
<evidence type="ECO:0000313" key="2">
    <source>
        <dbReference type="Proteomes" id="UP000284277"/>
    </source>
</evidence>
<name>A0A419TBF6_9FIRM</name>
<protein>
    <recommendedName>
        <fullName evidence="3">Capsular biosynthesis protein</fullName>
    </recommendedName>
</protein>